<keyword evidence="6" id="KW-1185">Reference proteome</keyword>
<proteinExistence type="predicted"/>
<dbReference type="SUPFAM" id="SSF46689">
    <property type="entry name" value="Homeodomain-like"/>
    <property type="match status" value="1"/>
</dbReference>
<comment type="caution">
    <text evidence="5">The sequence shown here is derived from an EMBL/GenBank/DDBJ whole genome shotgun (WGS) entry which is preliminary data.</text>
</comment>
<reference evidence="6" key="1">
    <citation type="journal article" date="2019" name="Int. J. Syst. Evol. Microbiol.">
        <title>The Global Catalogue of Microorganisms (GCM) 10K type strain sequencing project: providing services to taxonomists for standard genome sequencing and annotation.</title>
        <authorList>
            <consortium name="The Broad Institute Genomics Platform"/>
            <consortium name="The Broad Institute Genome Sequencing Center for Infectious Disease"/>
            <person name="Wu L."/>
            <person name="Ma J."/>
        </authorList>
    </citation>
    <scope>NUCLEOTIDE SEQUENCE [LARGE SCALE GENOMIC DNA]</scope>
    <source>
        <strain evidence="6">JCM 9091</strain>
    </source>
</reference>
<feature type="domain" description="HTH araC/xylS-type" evidence="4">
    <location>
        <begin position="233"/>
        <end position="330"/>
    </location>
</feature>
<dbReference type="EMBL" id="BAAAUF010000030">
    <property type="protein sequence ID" value="GAA3050041.1"/>
    <property type="molecule type" value="Genomic_DNA"/>
</dbReference>
<keyword evidence="3" id="KW-0804">Transcription</keyword>
<sequence>MRAAAWPTVAASYAHAVAHARGPQDMGTGAAGTTGGAWASPTQRLPFAEVRRLWELLLGPDEEPHVGLVVGSSLRPADLHVLGHLVLASASLAEAAAAAVRYHRLVSEAGVVSLDRGPQRSRLVYRPTVAPGVMHPQQVEAVVTGMVTAAGWIAPDWAPVSVAFTHRAIGAPGRYTEILRCPVVFDAAENAVTVRTTELDRPRALTDPALTALHRRHADGLLGGLPATDMLCARVRGWLDQADLLRARPEDLRDVLFLSPRTLRRALREEGTSWRELLDEARHMRALQLLRTTDLTLDAVARQVGLSGAAALVRAFTRWHHMTPGAYRRHHAHNGVTSRADSV</sequence>
<dbReference type="RefSeq" id="WP_234516702.1">
    <property type="nucleotide sequence ID" value="NZ_BAAAUF010000030.1"/>
</dbReference>
<evidence type="ECO:0000256" key="2">
    <source>
        <dbReference type="ARBA" id="ARBA00023125"/>
    </source>
</evidence>
<dbReference type="Pfam" id="PF12833">
    <property type="entry name" value="HTH_18"/>
    <property type="match status" value="1"/>
</dbReference>
<keyword evidence="2" id="KW-0238">DNA-binding</keyword>
<dbReference type="Gene3D" id="1.10.10.60">
    <property type="entry name" value="Homeodomain-like"/>
    <property type="match status" value="1"/>
</dbReference>
<dbReference type="PANTHER" id="PTHR47894:SF1">
    <property type="entry name" value="HTH-TYPE TRANSCRIPTIONAL REGULATOR VQSM"/>
    <property type="match status" value="1"/>
</dbReference>
<dbReference type="SMART" id="SM00342">
    <property type="entry name" value="HTH_ARAC"/>
    <property type="match status" value="1"/>
</dbReference>
<evidence type="ECO:0000313" key="6">
    <source>
        <dbReference type="Proteomes" id="UP001501532"/>
    </source>
</evidence>
<evidence type="ECO:0000256" key="1">
    <source>
        <dbReference type="ARBA" id="ARBA00023015"/>
    </source>
</evidence>
<evidence type="ECO:0000259" key="4">
    <source>
        <dbReference type="PROSITE" id="PS01124"/>
    </source>
</evidence>
<organism evidence="5 6">
    <name type="scientific">Streptomyces glomeratus</name>
    <dbReference type="NCBI Taxonomy" id="284452"/>
    <lineage>
        <taxon>Bacteria</taxon>
        <taxon>Bacillati</taxon>
        <taxon>Actinomycetota</taxon>
        <taxon>Actinomycetes</taxon>
        <taxon>Kitasatosporales</taxon>
        <taxon>Streptomycetaceae</taxon>
        <taxon>Streptomyces</taxon>
    </lineage>
</organism>
<keyword evidence="1" id="KW-0805">Transcription regulation</keyword>
<dbReference type="PANTHER" id="PTHR47894">
    <property type="entry name" value="HTH-TYPE TRANSCRIPTIONAL REGULATOR GADX"/>
    <property type="match status" value="1"/>
</dbReference>
<gene>
    <name evidence="5" type="ORF">GCM10010448_36310</name>
</gene>
<dbReference type="PROSITE" id="PS01124">
    <property type="entry name" value="HTH_ARAC_FAMILY_2"/>
    <property type="match status" value="1"/>
</dbReference>
<name>A0ABP6LLZ3_9ACTN</name>
<protein>
    <submittedName>
        <fullName evidence="5">AraC family transcriptional regulator</fullName>
    </submittedName>
</protein>
<dbReference type="Pfam" id="PF12625">
    <property type="entry name" value="Arabinose_bd"/>
    <property type="match status" value="1"/>
</dbReference>
<dbReference type="InterPro" id="IPR009057">
    <property type="entry name" value="Homeodomain-like_sf"/>
</dbReference>
<dbReference type="InterPro" id="IPR032687">
    <property type="entry name" value="AraC-type_N"/>
</dbReference>
<dbReference type="Proteomes" id="UP001501532">
    <property type="component" value="Unassembled WGS sequence"/>
</dbReference>
<evidence type="ECO:0000313" key="5">
    <source>
        <dbReference type="EMBL" id="GAA3050041.1"/>
    </source>
</evidence>
<evidence type="ECO:0000256" key="3">
    <source>
        <dbReference type="ARBA" id="ARBA00023163"/>
    </source>
</evidence>
<dbReference type="InterPro" id="IPR018060">
    <property type="entry name" value="HTH_AraC"/>
</dbReference>
<accession>A0ABP6LLZ3</accession>